<keyword evidence="1" id="KW-1185">Reference proteome</keyword>
<dbReference type="WBParaSite" id="ACRNAN_scaffold3127.g32654.t1">
    <property type="protein sequence ID" value="ACRNAN_scaffold3127.g32654.t1"/>
    <property type="gene ID" value="ACRNAN_scaffold3127.g32654"/>
</dbReference>
<evidence type="ECO:0000313" key="1">
    <source>
        <dbReference type="Proteomes" id="UP000887540"/>
    </source>
</evidence>
<dbReference type="AlphaFoldDB" id="A0A914DPK1"/>
<accession>A0A914DPK1</accession>
<proteinExistence type="predicted"/>
<evidence type="ECO:0000313" key="2">
    <source>
        <dbReference type="WBParaSite" id="ACRNAN_scaffold3127.g32654.t1"/>
    </source>
</evidence>
<name>A0A914DPK1_9BILA</name>
<protein>
    <submittedName>
        <fullName evidence="2">Uncharacterized protein</fullName>
    </submittedName>
</protein>
<reference evidence="2" key="1">
    <citation type="submission" date="2022-11" db="UniProtKB">
        <authorList>
            <consortium name="WormBaseParasite"/>
        </authorList>
    </citation>
    <scope>IDENTIFICATION</scope>
</reference>
<organism evidence="1 2">
    <name type="scientific">Acrobeloides nanus</name>
    <dbReference type="NCBI Taxonomy" id="290746"/>
    <lineage>
        <taxon>Eukaryota</taxon>
        <taxon>Metazoa</taxon>
        <taxon>Ecdysozoa</taxon>
        <taxon>Nematoda</taxon>
        <taxon>Chromadorea</taxon>
        <taxon>Rhabditida</taxon>
        <taxon>Tylenchina</taxon>
        <taxon>Cephalobomorpha</taxon>
        <taxon>Cephaloboidea</taxon>
        <taxon>Cephalobidae</taxon>
        <taxon>Acrobeloides</taxon>
    </lineage>
</organism>
<sequence>MVLNNGRPETRPFPPSDAVQHYDLVKFSQLAPDLDLDIRTHNLALLHNLNACRSPKVTKKTLLMYMQQEKRIDIEQAVGLVLSCIPISVAAKAVKHVESMLFNTHMWLDDKATLEEEYLSIDEKRLGRMRQFLSQILKKDIDENDDEFIATLKSLRRNRRKLDHNQRLRFKSKLLDKLDLEERQIWSESWKSAAQTSLGEKENALVISKNNFTRLQKMINRLEGNTSPTGIFVKQVADIEQQVRRSEAQISAVEKSNDIVAIAYSFMALQRRLQCKVVSNNQWTDFLKKGESKEVLQNRPDLVTSFEKELAIHATDLLALNAIRPTPDYGSQQSSSTNTASTLQDNELNRLTFLICRQMRFYVDIFGNGKFENLRYRIGQHGGSNRGPVDSYNLLVDLLQEVKTRATAAKKPITIGPCYKFLAKDIMAWNNAWNDDAFAPGKIPGWFYFLELDKSNDTKYF</sequence>
<dbReference type="Proteomes" id="UP000887540">
    <property type="component" value="Unplaced"/>
</dbReference>